<dbReference type="GO" id="GO:0016787">
    <property type="term" value="F:hydrolase activity"/>
    <property type="evidence" value="ECO:0007669"/>
    <property type="project" value="UniProtKB-KW"/>
</dbReference>
<dbReference type="InterPro" id="IPR053228">
    <property type="entry name" value="Stereospecific_Lipase"/>
</dbReference>
<feature type="signal peptide" evidence="1">
    <location>
        <begin position="1"/>
        <end position="18"/>
    </location>
</feature>
<organism evidence="2 3">
    <name type="scientific">Rhodotorula taiwanensis</name>
    <dbReference type="NCBI Taxonomy" id="741276"/>
    <lineage>
        <taxon>Eukaryota</taxon>
        <taxon>Fungi</taxon>
        <taxon>Dikarya</taxon>
        <taxon>Basidiomycota</taxon>
        <taxon>Pucciniomycotina</taxon>
        <taxon>Microbotryomycetes</taxon>
        <taxon>Sporidiobolales</taxon>
        <taxon>Sporidiobolaceae</taxon>
        <taxon>Rhodotorula</taxon>
    </lineage>
</organism>
<gene>
    <name evidence="2" type="ORF">BMF94_0676</name>
</gene>
<protein>
    <submittedName>
        <fullName evidence="2">A/B superfamily hydrolase</fullName>
    </submittedName>
</protein>
<sequence>MTVFTLLKAVLLATTVYAAAVPRSELVARQSTCPNDAGNAGTFSQPCSTYSAAIACPNGIQGKAGGIVFLVHGTSGSPQGTWANGPYVQLLPSAGPGFDVCWVTLPSAALGDAQATAEYVAYGIKYLAAKSKTGKVGLVSHSQGGLNVQWALDFWPAYRSMVSAFVGIAPDFHGTGEGPLACLAENITLGGCQPSIIQQTIGSHFLGALLSKGNQALVPTTSIFTSYDEIIQPENGPVTSQLSGASNIRVQTYCGAGDTVEHTEIPYASYPYFLAVDALSRGAPANPAAVPFSGCSWALSGNYLQLFQNGIGLLSEDLTAAATTLTAMRTKTEPLLRPYVCARGDASSYCS</sequence>
<keyword evidence="1" id="KW-0732">Signal</keyword>
<dbReference type="SUPFAM" id="SSF53474">
    <property type="entry name" value="alpha/beta-Hydrolases"/>
    <property type="match status" value="1"/>
</dbReference>
<evidence type="ECO:0000313" key="2">
    <source>
        <dbReference type="EMBL" id="POY76475.1"/>
    </source>
</evidence>
<dbReference type="EMBL" id="PJQD01000005">
    <property type="protein sequence ID" value="POY76475.1"/>
    <property type="molecule type" value="Genomic_DNA"/>
</dbReference>
<dbReference type="PANTHER" id="PTHR37574">
    <property type="entry name" value="LIPASE B"/>
    <property type="match status" value="1"/>
</dbReference>
<dbReference type="AlphaFoldDB" id="A0A2S5BI92"/>
<dbReference type="InterPro" id="IPR029058">
    <property type="entry name" value="AB_hydrolase_fold"/>
</dbReference>
<proteinExistence type="predicted"/>
<dbReference type="STRING" id="741276.A0A2S5BI92"/>
<feature type="chain" id="PRO_5015703950" evidence="1">
    <location>
        <begin position="19"/>
        <end position="351"/>
    </location>
</feature>
<dbReference type="Gene3D" id="3.40.50.1820">
    <property type="entry name" value="alpha/beta hydrolase"/>
    <property type="match status" value="1"/>
</dbReference>
<comment type="caution">
    <text evidence="2">The sequence shown here is derived from an EMBL/GenBank/DDBJ whole genome shotgun (WGS) entry which is preliminary data.</text>
</comment>
<reference evidence="2 3" key="1">
    <citation type="journal article" date="2018" name="Front. Microbiol.">
        <title>Prospects for Fungal Bioremediation of Acidic Radioactive Waste Sites: Characterization and Genome Sequence of Rhodotorula taiwanensis MD1149.</title>
        <authorList>
            <person name="Tkavc R."/>
            <person name="Matrosova V.Y."/>
            <person name="Grichenko O.E."/>
            <person name="Gostincar C."/>
            <person name="Volpe R.P."/>
            <person name="Klimenkova P."/>
            <person name="Gaidamakova E.K."/>
            <person name="Zhou C.E."/>
            <person name="Stewart B.J."/>
            <person name="Lyman M.G."/>
            <person name="Malfatti S.A."/>
            <person name="Rubinfeld B."/>
            <person name="Courtot M."/>
            <person name="Singh J."/>
            <person name="Dalgard C.L."/>
            <person name="Hamilton T."/>
            <person name="Frey K.G."/>
            <person name="Gunde-Cimerman N."/>
            <person name="Dugan L."/>
            <person name="Daly M.J."/>
        </authorList>
    </citation>
    <scope>NUCLEOTIDE SEQUENCE [LARGE SCALE GENOMIC DNA]</scope>
    <source>
        <strain evidence="2 3">MD1149</strain>
    </source>
</reference>
<evidence type="ECO:0000256" key="1">
    <source>
        <dbReference type="SAM" id="SignalP"/>
    </source>
</evidence>
<dbReference type="OrthoDB" id="4605274at2759"/>
<evidence type="ECO:0000313" key="3">
    <source>
        <dbReference type="Proteomes" id="UP000237144"/>
    </source>
</evidence>
<dbReference type="Proteomes" id="UP000237144">
    <property type="component" value="Unassembled WGS sequence"/>
</dbReference>
<dbReference type="PANTHER" id="PTHR37574:SF1">
    <property type="entry name" value="LIPASE B"/>
    <property type="match status" value="1"/>
</dbReference>
<keyword evidence="3" id="KW-1185">Reference proteome</keyword>
<accession>A0A2S5BI92</accession>
<keyword evidence="2" id="KW-0378">Hydrolase</keyword>
<name>A0A2S5BI92_9BASI</name>